<dbReference type="CDD" id="cd06503">
    <property type="entry name" value="ATP-synt_Fo_b"/>
    <property type="match status" value="1"/>
</dbReference>
<dbReference type="Proteomes" id="UP000288096">
    <property type="component" value="Unassembled WGS sequence"/>
</dbReference>
<evidence type="ECO:0000256" key="11">
    <source>
        <dbReference type="ARBA" id="ARBA00025614"/>
    </source>
</evidence>
<dbReference type="AlphaFoldDB" id="A0A401G4A8"/>
<comment type="function">
    <text evidence="11">Component of the F(0) channel, it forms part of the peripheral stalk, linking F(1) to F(0). The b'-subunit is a diverged and duplicated form of b found in plants and photosynthetic bacteria.</text>
</comment>
<dbReference type="Pfam" id="PF00430">
    <property type="entry name" value="ATP-synt_B"/>
    <property type="match status" value="1"/>
</dbReference>
<feature type="transmembrane region" description="Helical" evidence="14">
    <location>
        <begin position="6"/>
        <end position="27"/>
    </location>
</feature>
<dbReference type="PANTHER" id="PTHR33445">
    <property type="entry name" value="ATP SYNTHASE SUBUNIT B', CHLOROPLASTIC"/>
    <property type="match status" value="1"/>
</dbReference>
<dbReference type="InterPro" id="IPR002146">
    <property type="entry name" value="ATP_synth_b/b'su_bac/chlpt"/>
</dbReference>
<keyword evidence="2 13" id="KW-0813">Transport</keyword>
<dbReference type="GO" id="GO:0046961">
    <property type="term" value="F:proton-transporting ATPase activity, rotational mechanism"/>
    <property type="evidence" value="ECO:0007669"/>
    <property type="project" value="TreeGrafter"/>
</dbReference>
<dbReference type="RefSeq" id="WP_124331079.1">
    <property type="nucleotide sequence ID" value="NZ_BEXT01000001.1"/>
</dbReference>
<reference evidence="16" key="2">
    <citation type="submission" date="2019-01" db="EMBL/GenBank/DDBJ databases">
        <title>Genome sequence of Desulfonema ishimotonii strain Tokyo 01.</title>
        <authorList>
            <person name="Fukui M."/>
        </authorList>
    </citation>
    <scope>NUCLEOTIDE SEQUENCE [LARGE SCALE GENOMIC DNA]</scope>
    <source>
        <strain evidence="16">Tokyo 01</strain>
    </source>
</reference>
<evidence type="ECO:0000256" key="1">
    <source>
        <dbReference type="ARBA" id="ARBA00005513"/>
    </source>
</evidence>
<evidence type="ECO:0000313" key="15">
    <source>
        <dbReference type="EMBL" id="GBC64077.1"/>
    </source>
</evidence>
<keyword evidence="4 13" id="KW-0812">Transmembrane</keyword>
<evidence type="ECO:0000256" key="10">
    <source>
        <dbReference type="ARBA" id="ARBA00025198"/>
    </source>
</evidence>
<comment type="subcellular location">
    <subcellularLocation>
        <location evidence="12">Endomembrane system</location>
        <topology evidence="12">Single-pass membrane protein</topology>
    </subcellularLocation>
</comment>
<reference evidence="16" key="1">
    <citation type="submission" date="2017-11" db="EMBL/GenBank/DDBJ databases">
        <authorList>
            <person name="Watanabe M."/>
            <person name="Kojima H."/>
        </authorList>
    </citation>
    <scope>NUCLEOTIDE SEQUENCE [LARGE SCALE GENOMIC DNA]</scope>
    <source>
        <strain evidence="16">Tokyo 01</strain>
    </source>
</reference>
<keyword evidence="6 14" id="KW-1133">Transmembrane helix</keyword>
<keyword evidence="8 14" id="KW-0472">Membrane</keyword>
<dbReference type="GO" id="GO:0045259">
    <property type="term" value="C:proton-transporting ATP synthase complex"/>
    <property type="evidence" value="ECO:0007669"/>
    <property type="project" value="UniProtKB-KW"/>
</dbReference>
<dbReference type="GO" id="GO:0015986">
    <property type="term" value="P:proton motive force-driven ATP synthesis"/>
    <property type="evidence" value="ECO:0007669"/>
    <property type="project" value="InterPro"/>
</dbReference>
<dbReference type="OrthoDB" id="9794968at2"/>
<evidence type="ECO:0000313" key="16">
    <source>
        <dbReference type="Proteomes" id="UP000288096"/>
    </source>
</evidence>
<proteinExistence type="inferred from homology"/>
<dbReference type="PANTHER" id="PTHR33445:SF2">
    <property type="entry name" value="ATP SYNTHASE SUBUNIT B', CHLOROPLASTIC"/>
    <property type="match status" value="1"/>
</dbReference>
<evidence type="ECO:0000256" key="5">
    <source>
        <dbReference type="ARBA" id="ARBA00022781"/>
    </source>
</evidence>
<evidence type="ECO:0000256" key="7">
    <source>
        <dbReference type="ARBA" id="ARBA00023065"/>
    </source>
</evidence>
<keyword evidence="5 13" id="KW-0375">Hydrogen ion transport</keyword>
<evidence type="ECO:0000256" key="3">
    <source>
        <dbReference type="ARBA" id="ARBA00022547"/>
    </source>
</evidence>
<evidence type="ECO:0000256" key="8">
    <source>
        <dbReference type="ARBA" id="ARBA00023136"/>
    </source>
</evidence>
<gene>
    <name evidence="15" type="ORF">DENIS_5079</name>
</gene>
<comment type="function">
    <text evidence="10">F(1)F(0) ATP synthase produces ATP from ADP in the presence of a proton or sodium gradient. F-type ATPases consist of two structural domains, F(1) containing the extramembraneous catalytic core and F(0) containing the membrane proton channel, linked together by a central stalk and a peripheral stalk. During catalysis, ATP synthesis in the catalytic domain of F(1) is coupled via a rotary mechanism of the central stalk subunits to proton translocation.</text>
</comment>
<name>A0A401G4A8_9BACT</name>
<accession>A0A401G4A8</accession>
<dbReference type="GO" id="GO:0012505">
    <property type="term" value="C:endomembrane system"/>
    <property type="evidence" value="ECO:0007669"/>
    <property type="project" value="UniProtKB-SubCell"/>
</dbReference>
<evidence type="ECO:0000256" key="4">
    <source>
        <dbReference type="ARBA" id="ARBA00022692"/>
    </source>
</evidence>
<dbReference type="EMBL" id="BEXT01000001">
    <property type="protein sequence ID" value="GBC64077.1"/>
    <property type="molecule type" value="Genomic_DNA"/>
</dbReference>
<keyword evidence="16" id="KW-1185">Reference proteome</keyword>
<protein>
    <submittedName>
        <fullName evidence="15">ATPase</fullName>
    </submittedName>
</protein>
<keyword evidence="3 13" id="KW-0138">CF(0)</keyword>
<evidence type="ECO:0000256" key="12">
    <source>
        <dbReference type="ARBA" id="ARBA00037847"/>
    </source>
</evidence>
<comment type="similarity">
    <text evidence="1 13">Belongs to the ATPase B chain family.</text>
</comment>
<keyword evidence="9" id="KW-0066">ATP synthesis</keyword>
<evidence type="ECO:0000256" key="9">
    <source>
        <dbReference type="ARBA" id="ARBA00023310"/>
    </source>
</evidence>
<sequence>MIKIDSSVFIQVANFLVLIWAMNAILYRPIRNILNKRKDTVSGLEGDISSCSQGVREKDAAYADGVKTARVKGLEAKKSLIEVAEKEERAIVSKINEKAQADLVAVRGKIAKDAERVKQSLLQEVDKFANEIGEKILGRAI</sequence>
<evidence type="ECO:0000256" key="14">
    <source>
        <dbReference type="SAM" id="Phobius"/>
    </source>
</evidence>
<evidence type="ECO:0000256" key="2">
    <source>
        <dbReference type="ARBA" id="ARBA00022448"/>
    </source>
</evidence>
<keyword evidence="7 13" id="KW-0406">Ion transport</keyword>
<evidence type="ECO:0000256" key="13">
    <source>
        <dbReference type="RuleBase" id="RU003848"/>
    </source>
</evidence>
<organism evidence="15 16">
    <name type="scientific">Desulfonema ishimotonii</name>
    <dbReference type="NCBI Taxonomy" id="45657"/>
    <lineage>
        <taxon>Bacteria</taxon>
        <taxon>Pseudomonadati</taxon>
        <taxon>Thermodesulfobacteriota</taxon>
        <taxon>Desulfobacteria</taxon>
        <taxon>Desulfobacterales</taxon>
        <taxon>Desulfococcaceae</taxon>
        <taxon>Desulfonema</taxon>
    </lineage>
</organism>
<dbReference type="InterPro" id="IPR050059">
    <property type="entry name" value="ATP_synthase_B_chain"/>
</dbReference>
<evidence type="ECO:0000256" key="6">
    <source>
        <dbReference type="ARBA" id="ARBA00022989"/>
    </source>
</evidence>
<comment type="caution">
    <text evidence="15">The sequence shown here is derived from an EMBL/GenBank/DDBJ whole genome shotgun (WGS) entry which is preliminary data.</text>
</comment>